<dbReference type="EMBL" id="FPBK01000020">
    <property type="protein sequence ID" value="SFU75684.1"/>
    <property type="molecule type" value="Genomic_DNA"/>
</dbReference>
<protein>
    <recommendedName>
        <fullName evidence="3">Tetratricopeptide repeat-containing protein</fullName>
    </recommendedName>
</protein>
<dbReference type="STRING" id="1224947.SAMN05216480_12042"/>
<name>A0A1I7IRY7_9FLAO</name>
<proteinExistence type="predicted"/>
<gene>
    <name evidence="1" type="ORF">SAMN05216480_12042</name>
</gene>
<evidence type="ECO:0008006" key="3">
    <source>
        <dbReference type="Google" id="ProtNLM"/>
    </source>
</evidence>
<dbReference type="Proteomes" id="UP000199138">
    <property type="component" value="Unassembled WGS sequence"/>
</dbReference>
<organism evidence="1 2">
    <name type="scientific">Pustulibacterium marinum</name>
    <dbReference type="NCBI Taxonomy" id="1224947"/>
    <lineage>
        <taxon>Bacteria</taxon>
        <taxon>Pseudomonadati</taxon>
        <taxon>Bacteroidota</taxon>
        <taxon>Flavobacteriia</taxon>
        <taxon>Flavobacteriales</taxon>
        <taxon>Flavobacteriaceae</taxon>
        <taxon>Pustulibacterium</taxon>
    </lineage>
</organism>
<reference evidence="1 2" key="1">
    <citation type="submission" date="2016-10" db="EMBL/GenBank/DDBJ databases">
        <authorList>
            <person name="de Groot N.N."/>
        </authorList>
    </citation>
    <scope>NUCLEOTIDE SEQUENCE [LARGE SCALE GENOMIC DNA]</scope>
    <source>
        <strain evidence="1 2">CGMCC 1.12333</strain>
    </source>
</reference>
<dbReference type="AlphaFoldDB" id="A0A1I7IRY7"/>
<sequence length="333" mass="39265">MKEIIDPNIKIDLIKRFDLENLGKSFIVHGFEFMNSKQYSKASEFFKQGLDLVSCQCGNGWKDDYMFDFEKIVPSKTLKYSASENSLDYYFTQAFLYSYVDVDKQNELLNKGLDLILKYLKNNDCIYGYYIQGVLFSELKLNKLALDSFIKAKELGNLNCINYKIGVLKESIENDYGLTDLIETFVSNPSSLCCAYHLSYNWTKRRLAWELSIPPSVHPHKNSLKINDLTGPTFIDEYKNILENEKSLNFEELLSSKNKKSADFFNYINDEREYLRLQKEIIREKKRNKQMEAERDRKYGQKNTRKEYINRMSINLDALDVDQYPPEFWDNLK</sequence>
<evidence type="ECO:0000313" key="1">
    <source>
        <dbReference type="EMBL" id="SFU75684.1"/>
    </source>
</evidence>
<evidence type="ECO:0000313" key="2">
    <source>
        <dbReference type="Proteomes" id="UP000199138"/>
    </source>
</evidence>
<accession>A0A1I7IRY7</accession>
<dbReference type="OrthoDB" id="9763659at2"/>
<dbReference type="RefSeq" id="WP_093026470.1">
    <property type="nucleotide sequence ID" value="NZ_FPBK01000020.1"/>
</dbReference>
<keyword evidence="2" id="KW-1185">Reference proteome</keyword>